<feature type="transmembrane region" description="Helical" evidence="2">
    <location>
        <begin position="21"/>
        <end position="41"/>
    </location>
</feature>
<protein>
    <recommendedName>
        <fullName evidence="5">Divergent polysaccharide deacetylase family protein</fullName>
    </recommendedName>
</protein>
<accession>A0A5A7N2E5</accession>
<gene>
    <name evidence="3" type="ORF">JCM17845_21630</name>
</gene>
<feature type="region of interest" description="Disordered" evidence="1">
    <location>
        <begin position="61"/>
        <end position="117"/>
    </location>
</feature>
<dbReference type="Pfam" id="PF04748">
    <property type="entry name" value="Polysacc_deac_2"/>
    <property type="match status" value="1"/>
</dbReference>
<keyword evidence="4" id="KW-1185">Reference proteome</keyword>
<dbReference type="RefSeq" id="WP_150002567.1">
    <property type="nucleotide sequence ID" value="NZ_BKCM01000011.1"/>
</dbReference>
<dbReference type="PANTHER" id="PTHR30105">
    <property type="entry name" value="UNCHARACTERIZED YIBQ-RELATED"/>
    <property type="match status" value="1"/>
</dbReference>
<dbReference type="SUPFAM" id="SSF88713">
    <property type="entry name" value="Glycoside hydrolase/deacetylase"/>
    <property type="match status" value="1"/>
</dbReference>
<evidence type="ECO:0008006" key="5">
    <source>
        <dbReference type="Google" id="ProtNLM"/>
    </source>
</evidence>
<keyword evidence="2" id="KW-1133">Transmembrane helix</keyword>
<sequence length="402" mass="42646">MGFQKLFMTGLTKRLGGVGPLLVLWLATLSGLAGLGIWLQFSYQPLKAEGPDHHMVEDRPAVAQAKTGQDKAPSRTEMTDAPQTAVSADPSPAQTQQSANTALPSQPSLAEKGGAAFSDMAPNPAAPVISLGPVPDPALVEITEDGTLPVVGADGRKPWQAYARPYLPKANEPVIALVIEGIGLSQAATVRAINDLPADITLAISPYGRNPQASVEAAREAGHEVLLMVPMEPMAYPRNDPGPDSLLVSLQPAENIARLHRVMSRMQGYAGLTNHMGSRFTASREALEPVLKDIARRGLMIVDSRSSARSVVGAVSQELGLAYAVNDRYIDNQASEAEIDRYLADLELIARQRGVAVGFGRPYPITMARIRHWADGLALRGISLAPVSLVAARQSAPDSAAP</sequence>
<dbReference type="AlphaFoldDB" id="A0A5A7N2E5"/>
<keyword evidence="2" id="KW-0812">Transmembrane</keyword>
<dbReference type="Gene3D" id="3.20.20.370">
    <property type="entry name" value="Glycoside hydrolase/deacetylase"/>
    <property type="match status" value="1"/>
</dbReference>
<dbReference type="InterPro" id="IPR011330">
    <property type="entry name" value="Glyco_hydro/deAcase_b/a-brl"/>
</dbReference>
<proteinExistence type="predicted"/>
<name>A0A5A7N2E5_9PROT</name>
<dbReference type="GO" id="GO:0005975">
    <property type="term" value="P:carbohydrate metabolic process"/>
    <property type="evidence" value="ECO:0007669"/>
    <property type="project" value="InterPro"/>
</dbReference>
<dbReference type="InterPro" id="IPR006837">
    <property type="entry name" value="Divergent_DAC"/>
</dbReference>
<dbReference type="Proteomes" id="UP000325187">
    <property type="component" value="Unassembled WGS sequence"/>
</dbReference>
<keyword evidence="2" id="KW-0472">Membrane</keyword>
<dbReference type="EMBL" id="BKCM01000011">
    <property type="protein sequence ID" value="GER01540.1"/>
    <property type="molecule type" value="Genomic_DNA"/>
</dbReference>
<feature type="compositionally biased region" description="Polar residues" evidence="1">
    <location>
        <begin position="81"/>
        <end position="108"/>
    </location>
</feature>
<evidence type="ECO:0000313" key="4">
    <source>
        <dbReference type="Proteomes" id="UP000325187"/>
    </source>
</evidence>
<dbReference type="PANTHER" id="PTHR30105:SF2">
    <property type="entry name" value="DIVERGENT POLYSACCHARIDE DEACETYLASE SUPERFAMILY"/>
    <property type="match status" value="1"/>
</dbReference>
<organism evidence="3 4">
    <name type="scientific">Iodidimonas gelatinilytica</name>
    <dbReference type="NCBI Taxonomy" id="1236966"/>
    <lineage>
        <taxon>Bacteria</taxon>
        <taxon>Pseudomonadati</taxon>
        <taxon>Pseudomonadota</taxon>
        <taxon>Alphaproteobacteria</taxon>
        <taxon>Iodidimonadales</taxon>
        <taxon>Iodidimonadaceae</taxon>
        <taxon>Iodidimonas</taxon>
    </lineage>
</organism>
<evidence type="ECO:0000256" key="1">
    <source>
        <dbReference type="SAM" id="MobiDB-lite"/>
    </source>
</evidence>
<feature type="compositionally biased region" description="Basic and acidic residues" evidence="1">
    <location>
        <begin position="68"/>
        <end position="78"/>
    </location>
</feature>
<dbReference type="CDD" id="cd10936">
    <property type="entry name" value="CE4_DAC2"/>
    <property type="match status" value="1"/>
</dbReference>
<evidence type="ECO:0000256" key="2">
    <source>
        <dbReference type="SAM" id="Phobius"/>
    </source>
</evidence>
<evidence type="ECO:0000313" key="3">
    <source>
        <dbReference type="EMBL" id="GER01540.1"/>
    </source>
</evidence>
<reference evidence="3 4" key="1">
    <citation type="submission" date="2019-09" db="EMBL/GenBank/DDBJ databases">
        <title>NBRP : Genome information of microbial organism related human and environment.</title>
        <authorList>
            <person name="Hattori M."/>
            <person name="Oshima K."/>
            <person name="Inaba H."/>
            <person name="Suda W."/>
            <person name="Sakamoto M."/>
            <person name="Iino T."/>
            <person name="Kitahara M."/>
            <person name="Oshida Y."/>
            <person name="Iida T."/>
            <person name="Kudo T."/>
            <person name="Itoh T."/>
            <person name="Ohkuma M."/>
        </authorList>
    </citation>
    <scope>NUCLEOTIDE SEQUENCE [LARGE SCALE GENOMIC DNA]</scope>
    <source>
        <strain evidence="3 4">Mie-1</strain>
    </source>
</reference>
<comment type="caution">
    <text evidence="3">The sequence shown here is derived from an EMBL/GenBank/DDBJ whole genome shotgun (WGS) entry which is preliminary data.</text>
</comment>